<evidence type="ECO:0000313" key="5">
    <source>
        <dbReference type="EMBL" id="KAF1835594.1"/>
    </source>
</evidence>
<keyword evidence="3" id="KW-0648">Protein biosynthesis</keyword>
<dbReference type="PANTHER" id="PTHR10938:SF0">
    <property type="entry name" value="TRANSLATION INITIATION FACTOR IF-3, MITOCHONDRIAL"/>
    <property type="match status" value="1"/>
</dbReference>
<evidence type="ECO:0000256" key="4">
    <source>
        <dbReference type="SAM" id="MobiDB-lite"/>
    </source>
</evidence>
<proteinExistence type="inferred from homology"/>
<dbReference type="PANTHER" id="PTHR10938">
    <property type="entry name" value="TRANSLATION INITIATION FACTOR IF-3"/>
    <property type="match status" value="1"/>
</dbReference>
<dbReference type="InterPro" id="IPR036788">
    <property type="entry name" value="T_IF-3_C_sf"/>
</dbReference>
<dbReference type="GO" id="GO:0003743">
    <property type="term" value="F:translation initiation factor activity"/>
    <property type="evidence" value="ECO:0007669"/>
    <property type="project" value="UniProtKB-KW"/>
</dbReference>
<dbReference type="SUPFAM" id="SSF55200">
    <property type="entry name" value="Translation initiation factor IF3, C-terminal domain"/>
    <property type="match status" value="1"/>
</dbReference>
<dbReference type="EMBL" id="ML975285">
    <property type="protein sequence ID" value="KAF1835594.1"/>
    <property type="molecule type" value="Genomic_DNA"/>
</dbReference>
<organism evidence="5 6">
    <name type="scientific">Decorospora gaudefroyi</name>
    <dbReference type="NCBI Taxonomy" id="184978"/>
    <lineage>
        <taxon>Eukaryota</taxon>
        <taxon>Fungi</taxon>
        <taxon>Dikarya</taxon>
        <taxon>Ascomycota</taxon>
        <taxon>Pezizomycotina</taxon>
        <taxon>Dothideomycetes</taxon>
        <taxon>Pleosporomycetidae</taxon>
        <taxon>Pleosporales</taxon>
        <taxon>Pleosporineae</taxon>
        <taxon>Pleosporaceae</taxon>
        <taxon>Decorospora</taxon>
    </lineage>
</organism>
<keyword evidence="2" id="KW-0396">Initiation factor</keyword>
<gene>
    <name evidence="5" type="ORF">BDW02DRAFT_567921</name>
</gene>
<dbReference type="Gene3D" id="3.30.110.10">
    <property type="entry name" value="Translation initiation factor 3 (IF-3), C-terminal domain"/>
    <property type="match status" value="1"/>
</dbReference>
<dbReference type="GO" id="GO:0070124">
    <property type="term" value="P:mitochondrial translational initiation"/>
    <property type="evidence" value="ECO:0007669"/>
    <property type="project" value="TreeGrafter"/>
</dbReference>
<dbReference type="Gene3D" id="3.10.20.80">
    <property type="entry name" value="Translation initiation factor 3 (IF-3), N-terminal domain"/>
    <property type="match status" value="1"/>
</dbReference>
<dbReference type="GO" id="GO:0043022">
    <property type="term" value="F:ribosome binding"/>
    <property type="evidence" value="ECO:0007669"/>
    <property type="project" value="TreeGrafter"/>
</dbReference>
<dbReference type="InterPro" id="IPR036787">
    <property type="entry name" value="T_IF-3_N_sf"/>
</dbReference>
<dbReference type="OrthoDB" id="21573at2759"/>
<dbReference type="InterPro" id="IPR001288">
    <property type="entry name" value="Translation_initiation_fac_3"/>
</dbReference>
<evidence type="ECO:0000313" key="6">
    <source>
        <dbReference type="Proteomes" id="UP000800040"/>
    </source>
</evidence>
<sequence length="297" mass="32833">MPPTHMSSTSRALYRVFIAPNIRSTISIPLLYVPAFAPSAANSVSTPPLTSRTSIRTKVYAKDTRRHALSDSYTIDSAINAHLINLVDEEGSFHREVPLHKALSSFNKVTHHLIQVSAGKVDEFGNPDPEDVPTCRVISKMDLRAQHERKLESMRRQSKSQSSVKKMMELNWAIAGGDLKHRLGNLKRFLNEGKKVEVWLGPKKRGKLATPEEAEGLIKALLDAVAECKGAREKKREGQVGGVMTIVFEGQKVEKKAEKEGQKTEKEGQKTEKEGQNTEKEGEKANGEAAEARAGNT</sequence>
<reference evidence="5" key="1">
    <citation type="submission" date="2020-01" db="EMBL/GenBank/DDBJ databases">
        <authorList>
            <consortium name="DOE Joint Genome Institute"/>
            <person name="Haridas S."/>
            <person name="Albert R."/>
            <person name="Binder M."/>
            <person name="Bloem J."/>
            <person name="Labutti K."/>
            <person name="Salamov A."/>
            <person name="Andreopoulos B."/>
            <person name="Baker S.E."/>
            <person name="Barry K."/>
            <person name="Bills G."/>
            <person name="Bluhm B.H."/>
            <person name="Cannon C."/>
            <person name="Castanera R."/>
            <person name="Culley D.E."/>
            <person name="Daum C."/>
            <person name="Ezra D."/>
            <person name="Gonzalez J.B."/>
            <person name="Henrissat B."/>
            <person name="Kuo A."/>
            <person name="Liang C."/>
            <person name="Lipzen A."/>
            <person name="Lutzoni F."/>
            <person name="Magnuson J."/>
            <person name="Mondo S."/>
            <person name="Nolan M."/>
            <person name="Ohm R."/>
            <person name="Pangilinan J."/>
            <person name="Park H.-J."/>
            <person name="Ramirez L."/>
            <person name="Alfaro M."/>
            <person name="Sun H."/>
            <person name="Tritt A."/>
            <person name="Yoshinaga Y."/>
            <person name="Zwiers L.-H."/>
            <person name="Turgeon B.G."/>
            <person name="Goodwin S.B."/>
            <person name="Spatafora J.W."/>
            <person name="Crous P.W."/>
            <person name="Grigoriev I.V."/>
        </authorList>
    </citation>
    <scope>NUCLEOTIDE SEQUENCE</scope>
    <source>
        <strain evidence="5">P77</strain>
    </source>
</reference>
<comment type="similarity">
    <text evidence="1">Belongs to the IF-3 family.</text>
</comment>
<feature type="region of interest" description="Disordered" evidence="4">
    <location>
        <begin position="251"/>
        <end position="297"/>
    </location>
</feature>
<evidence type="ECO:0000256" key="2">
    <source>
        <dbReference type="ARBA" id="ARBA00022540"/>
    </source>
</evidence>
<dbReference type="GO" id="GO:0005739">
    <property type="term" value="C:mitochondrion"/>
    <property type="evidence" value="ECO:0007669"/>
    <property type="project" value="TreeGrafter"/>
</dbReference>
<keyword evidence="6" id="KW-1185">Reference proteome</keyword>
<accession>A0A6A5KML6</accession>
<evidence type="ECO:0000256" key="3">
    <source>
        <dbReference type="ARBA" id="ARBA00022917"/>
    </source>
</evidence>
<evidence type="ECO:0008006" key="7">
    <source>
        <dbReference type="Google" id="ProtNLM"/>
    </source>
</evidence>
<protein>
    <recommendedName>
        <fullName evidence="7">Translation initiation factor 3 N-terminal domain-containing protein</fullName>
    </recommendedName>
</protein>
<feature type="compositionally biased region" description="Basic and acidic residues" evidence="4">
    <location>
        <begin position="251"/>
        <end position="286"/>
    </location>
</feature>
<dbReference type="GO" id="GO:0032790">
    <property type="term" value="P:ribosome disassembly"/>
    <property type="evidence" value="ECO:0007669"/>
    <property type="project" value="TreeGrafter"/>
</dbReference>
<dbReference type="AlphaFoldDB" id="A0A6A5KML6"/>
<feature type="compositionally biased region" description="Low complexity" evidence="4">
    <location>
        <begin position="287"/>
        <end position="297"/>
    </location>
</feature>
<evidence type="ECO:0000256" key="1">
    <source>
        <dbReference type="ARBA" id="ARBA00005439"/>
    </source>
</evidence>
<dbReference type="Proteomes" id="UP000800040">
    <property type="component" value="Unassembled WGS sequence"/>
</dbReference>
<name>A0A6A5KML6_9PLEO</name>